<dbReference type="InterPro" id="IPR018490">
    <property type="entry name" value="cNMP-bd_dom_sf"/>
</dbReference>
<dbReference type="Pfam" id="PF00027">
    <property type="entry name" value="cNMP_binding"/>
    <property type="match status" value="1"/>
</dbReference>
<name>A0A839K5M3_9FIRM</name>
<comment type="caution">
    <text evidence="2">The sequence shown here is derived from an EMBL/GenBank/DDBJ whole genome shotgun (WGS) entry which is preliminary data.</text>
</comment>
<dbReference type="Proteomes" id="UP000574276">
    <property type="component" value="Unassembled WGS sequence"/>
</dbReference>
<evidence type="ECO:0000259" key="1">
    <source>
        <dbReference type="Pfam" id="PF00027"/>
    </source>
</evidence>
<dbReference type="CDD" id="cd00038">
    <property type="entry name" value="CAP_ED"/>
    <property type="match status" value="1"/>
</dbReference>
<reference evidence="2 3" key="1">
    <citation type="submission" date="2020-07" db="EMBL/GenBank/DDBJ databases">
        <title>Characterization and genome sequencing of isolate MD1, a novel member within the family Lachnospiraceae.</title>
        <authorList>
            <person name="Rettenmaier R."/>
            <person name="Di Bello L."/>
            <person name="Zinser C."/>
            <person name="Scheitz K."/>
            <person name="Liebl W."/>
            <person name="Zverlov V."/>
        </authorList>
    </citation>
    <scope>NUCLEOTIDE SEQUENCE [LARGE SCALE GENOMIC DNA]</scope>
    <source>
        <strain evidence="2 3">MD1</strain>
    </source>
</reference>
<dbReference type="InterPro" id="IPR000595">
    <property type="entry name" value="cNMP-bd_dom"/>
</dbReference>
<protein>
    <submittedName>
        <fullName evidence="2">Crp/Fnr family transcriptional regulator</fullName>
    </submittedName>
</protein>
<organism evidence="2 3">
    <name type="scientific">Variimorphobacter saccharofermentans</name>
    <dbReference type="NCBI Taxonomy" id="2755051"/>
    <lineage>
        <taxon>Bacteria</taxon>
        <taxon>Bacillati</taxon>
        <taxon>Bacillota</taxon>
        <taxon>Clostridia</taxon>
        <taxon>Lachnospirales</taxon>
        <taxon>Lachnospiraceae</taxon>
        <taxon>Variimorphobacter</taxon>
    </lineage>
</organism>
<accession>A0A839K5M3</accession>
<dbReference type="AlphaFoldDB" id="A0A839K5M3"/>
<sequence length="194" mass="22909">MDLYSGLIKRINCRTKSDEIEMSRIFREVFRCKHYKKGTYFARQGEFHDKIGFNLDGIFVMRVVRENGTEHIKSFIQQNDFILATFNEKEEAPVSIQAITDSMILEAKYSDIKVLFDDYPHLELIYRKEVEKALEAIYLRLEQVATLNALDRYLLFKKEYSEIEELIPQYLIASYLGITPTQLSRIRKSINKCK</sequence>
<evidence type="ECO:0000313" key="2">
    <source>
        <dbReference type="EMBL" id="MBB2184359.1"/>
    </source>
</evidence>
<dbReference type="RefSeq" id="WP_228353939.1">
    <property type="nucleotide sequence ID" value="NZ_JACEGA010000001.1"/>
</dbReference>
<gene>
    <name evidence="2" type="ORF">H0486_15875</name>
</gene>
<dbReference type="EMBL" id="JACEGA010000001">
    <property type="protein sequence ID" value="MBB2184359.1"/>
    <property type="molecule type" value="Genomic_DNA"/>
</dbReference>
<dbReference type="Gene3D" id="2.60.120.10">
    <property type="entry name" value="Jelly Rolls"/>
    <property type="match status" value="1"/>
</dbReference>
<evidence type="ECO:0000313" key="3">
    <source>
        <dbReference type="Proteomes" id="UP000574276"/>
    </source>
</evidence>
<keyword evidence="3" id="KW-1185">Reference proteome</keyword>
<feature type="domain" description="Cyclic nucleotide-binding" evidence="1">
    <location>
        <begin position="33"/>
        <end position="118"/>
    </location>
</feature>
<dbReference type="InterPro" id="IPR014710">
    <property type="entry name" value="RmlC-like_jellyroll"/>
</dbReference>
<dbReference type="SUPFAM" id="SSF51206">
    <property type="entry name" value="cAMP-binding domain-like"/>
    <property type="match status" value="1"/>
</dbReference>
<proteinExistence type="predicted"/>